<keyword evidence="3" id="KW-1185">Reference proteome</keyword>
<dbReference type="Proteomes" id="UP000824469">
    <property type="component" value="Unassembled WGS sequence"/>
</dbReference>
<accession>A0AA38FAW5</accession>
<feature type="region of interest" description="Disordered" evidence="1">
    <location>
        <begin position="1"/>
        <end position="33"/>
    </location>
</feature>
<evidence type="ECO:0000313" key="2">
    <source>
        <dbReference type="EMBL" id="KAH9294896.1"/>
    </source>
</evidence>
<dbReference type="AlphaFoldDB" id="A0AA38FAW5"/>
<evidence type="ECO:0000256" key="1">
    <source>
        <dbReference type="SAM" id="MobiDB-lite"/>
    </source>
</evidence>
<feature type="non-terminal residue" evidence="2">
    <location>
        <position position="1"/>
    </location>
</feature>
<name>A0AA38FAW5_TAXCH</name>
<proteinExistence type="predicted"/>
<feature type="compositionally biased region" description="Polar residues" evidence="1">
    <location>
        <begin position="18"/>
        <end position="28"/>
    </location>
</feature>
<organism evidence="2 3">
    <name type="scientific">Taxus chinensis</name>
    <name type="common">Chinese yew</name>
    <name type="synonym">Taxus wallichiana var. chinensis</name>
    <dbReference type="NCBI Taxonomy" id="29808"/>
    <lineage>
        <taxon>Eukaryota</taxon>
        <taxon>Viridiplantae</taxon>
        <taxon>Streptophyta</taxon>
        <taxon>Embryophyta</taxon>
        <taxon>Tracheophyta</taxon>
        <taxon>Spermatophyta</taxon>
        <taxon>Pinopsida</taxon>
        <taxon>Pinidae</taxon>
        <taxon>Conifers II</taxon>
        <taxon>Cupressales</taxon>
        <taxon>Taxaceae</taxon>
        <taxon>Taxus</taxon>
    </lineage>
</organism>
<dbReference type="EMBL" id="JAHRHJ020000011">
    <property type="protein sequence ID" value="KAH9294896.1"/>
    <property type="molecule type" value="Genomic_DNA"/>
</dbReference>
<protein>
    <submittedName>
        <fullName evidence="2">Uncharacterized protein</fullName>
    </submittedName>
</protein>
<evidence type="ECO:0000313" key="3">
    <source>
        <dbReference type="Proteomes" id="UP000824469"/>
    </source>
</evidence>
<comment type="caution">
    <text evidence="2">The sequence shown here is derived from an EMBL/GenBank/DDBJ whole genome shotgun (WGS) entry which is preliminary data.</text>
</comment>
<gene>
    <name evidence="2" type="ORF">KI387_038484</name>
</gene>
<reference evidence="2 3" key="1">
    <citation type="journal article" date="2021" name="Nat. Plants">
        <title>The Taxus genome provides insights into paclitaxel biosynthesis.</title>
        <authorList>
            <person name="Xiong X."/>
            <person name="Gou J."/>
            <person name="Liao Q."/>
            <person name="Li Y."/>
            <person name="Zhou Q."/>
            <person name="Bi G."/>
            <person name="Li C."/>
            <person name="Du R."/>
            <person name="Wang X."/>
            <person name="Sun T."/>
            <person name="Guo L."/>
            <person name="Liang H."/>
            <person name="Lu P."/>
            <person name="Wu Y."/>
            <person name="Zhang Z."/>
            <person name="Ro D.K."/>
            <person name="Shang Y."/>
            <person name="Huang S."/>
            <person name="Yan J."/>
        </authorList>
    </citation>
    <scope>NUCLEOTIDE SEQUENCE [LARGE SCALE GENOMIC DNA]</scope>
    <source>
        <strain evidence="2">Ta-2019</strain>
    </source>
</reference>
<sequence length="49" mass="5096">GTVGTFGTKRPEPAGSAEVSTNSPQSNMGHLGQKYAAGAKCRFDREKIG</sequence>